<dbReference type="AlphaFoldDB" id="A0A9W6PQI2"/>
<protein>
    <submittedName>
        <fullName evidence="2">Uncharacterized protein</fullName>
    </submittedName>
</protein>
<proteinExistence type="predicted"/>
<feature type="region of interest" description="Disordered" evidence="1">
    <location>
        <begin position="69"/>
        <end position="95"/>
    </location>
</feature>
<gene>
    <name evidence="2" type="ORF">Kpho01_73110</name>
</gene>
<feature type="region of interest" description="Disordered" evidence="1">
    <location>
        <begin position="1"/>
        <end position="44"/>
    </location>
</feature>
<sequence>MSCTPASHTTNRRPSTSPSGNAPPTSARTRSGTQPSHNSPATAALSCMWHHNGSHPSPSTSCFAHTLRATADNRDRRSNPPATRPPHFALYDSGR</sequence>
<comment type="caution">
    <text evidence="2">The sequence shown here is derived from an EMBL/GenBank/DDBJ whole genome shotgun (WGS) entry which is preliminary data.</text>
</comment>
<dbReference type="EMBL" id="BSRX01000075">
    <property type="protein sequence ID" value="GLW59301.1"/>
    <property type="molecule type" value="Genomic_DNA"/>
</dbReference>
<evidence type="ECO:0000256" key="1">
    <source>
        <dbReference type="SAM" id="MobiDB-lite"/>
    </source>
</evidence>
<name>A0A9W6PQI2_9ACTN</name>
<feature type="compositionally biased region" description="Polar residues" evidence="1">
    <location>
        <begin position="1"/>
        <end position="41"/>
    </location>
</feature>
<dbReference type="Proteomes" id="UP001165143">
    <property type="component" value="Unassembled WGS sequence"/>
</dbReference>
<accession>A0A9W6PQI2</accession>
<organism evidence="2 3">
    <name type="scientific">Kitasatospora phosalacinea</name>
    <dbReference type="NCBI Taxonomy" id="2065"/>
    <lineage>
        <taxon>Bacteria</taxon>
        <taxon>Bacillati</taxon>
        <taxon>Actinomycetota</taxon>
        <taxon>Actinomycetes</taxon>
        <taxon>Kitasatosporales</taxon>
        <taxon>Streptomycetaceae</taxon>
        <taxon>Kitasatospora</taxon>
    </lineage>
</organism>
<reference evidence="2" key="1">
    <citation type="submission" date="2023-02" db="EMBL/GenBank/DDBJ databases">
        <title>Kitasatospora phosalacinea NBRC 14362.</title>
        <authorList>
            <person name="Ichikawa N."/>
            <person name="Sato H."/>
            <person name="Tonouchi N."/>
        </authorList>
    </citation>
    <scope>NUCLEOTIDE SEQUENCE</scope>
    <source>
        <strain evidence="2">NBRC 14362</strain>
    </source>
</reference>
<evidence type="ECO:0000313" key="3">
    <source>
        <dbReference type="Proteomes" id="UP001165143"/>
    </source>
</evidence>
<evidence type="ECO:0000313" key="2">
    <source>
        <dbReference type="EMBL" id="GLW59301.1"/>
    </source>
</evidence>